<dbReference type="InterPro" id="IPR011013">
    <property type="entry name" value="Gal_mutarotase_sf_dom"/>
</dbReference>
<dbReference type="GO" id="GO:0030246">
    <property type="term" value="F:carbohydrate binding"/>
    <property type="evidence" value="ECO:0007669"/>
    <property type="project" value="InterPro"/>
</dbReference>
<dbReference type="STRING" id="587.RB151_005270"/>
<reference evidence="1 2" key="1">
    <citation type="submission" date="2017-07" db="EMBL/GenBank/DDBJ databases">
        <title>blaIMP-27 on transferable plasmids in Proteus mirabilis and Providencia rettgeri.</title>
        <authorList>
            <person name="Potter R."/>
        </authorList>
    </citation>
    <scope>NUCLEOTIDE SEQUENCE [LARGE SCALE GENOMIC DNA]</scope>
    <source>
        <strain evidence="1 2">PR1</strain>
    </source>
</reference>
<dbReference type="GO" id="GO:0005975">
    <property type="term" value="P:carbohydrate metabolic process"/>
    <property type="evidence" value="ECO:0007669"/>
    <property type="project" value="InterPro"/>
</dbReference>
<dbReference type="AlphaFoldDB" id="A0A264VUA2"/>
<evidence type="ECO:0000313" key="1">
    <source>
        <dbReference type="EMBL" id="OZS74958.1"/>
    </source>
</evidence>
<gene>
    <name evidence="1" type="ORF">CHI95_08815</name>
</gene>
<organism evidence="1 2">
    <name type="scientific">Providencia rettgeri</name>
    <dbReference type="NCBI Taxonomy" id="587"/>
    <lineage>
        <taxon>Bacteria</taxon>
        <taxon>Pseudomonadati</taxon>
        <taxon>Pseudomonadota</taxon>
        <taxon>Gammaproteobacteria</taxon>
        <taxon>Enterobacterales</taxon>
        <taxon>Morganellaceae</taxon>
        <taxon>Providencia</taxon>
    </lineage>
</organism>
<dbReference type="Proteomes" id="UP000216001">
    <property type="component" value="Unassembled WGS sequence"/>
</dbReference>
<proteinExistence type="predicted"/>
<dbReference type="SUPFAM" id="SSF74650">
    <property type="entry name" value="Galactose mutarotase-like"/>
    <property type="match status" value="1"/>
</dbReference>
<dbReference type="Gene3D" id="2.70.98.10">
    <property type="match status" value="1"/>
</dbReference>
<name>A0A264VUA2_PRORE</name>
<comment type="caution">
    <text evidence="1">The sequence shown here is derived from an EMBL/GenBank/DDBJ whole genome shotgun (WGS) entry which is preliminary data.</text>
</comment>
<accession>A0A264VUA2</accession>
<protein>
    <submittedName>
        <fullName evidence="1">DUF4432 domain-containing protein</fullName>
    </submittedName>
</protein>
<sequence length="340" mass="38255">MKMNTLIPLHKSLFTENPTLILKNNQFTATAFRYQTGVEGLRIENQQGYLTILPFLGQMIWDAQFCGQNLKMENMFSAPKRVPTVVETYGCFAFHSGLISNGCPSPEDSHPLHGEMPCAAMDSAWLELTGESLKVVGEYEYVMGFGHHYRATPSVQLNSDSALFDIHMSVTNLASVSMPLQYMCHMNYAYVENATLTQNIPENVIKLRESIPGHVQPTEKWLAFNEALKSGKVTLNQLNQPQMCDPEIVFFMDDLSQYTATPEFRMVSPAGDTFVTRFKSNELNYATRWILYNGDQKVGAFVLPATCRPEGFLAAKNNQTLIWLEAGQTREFTVTTGVEK</sequence>
<evidence type="ECO:0000313" key="2">
    <source>
        <dbReference type="Proteomes" id="UP000216001"/>
    </source>
</evidence>
<dbReference type="CDD" id="cd09269">
    <property type="entry name" value="deoxyribose_mutarotase"/>
    <property type="match status" value="1"/>
</dbReference>
<dbReference type="EMBL" id="NOWC01000008">
    <property type="protein sequence ID" value="OZS74958.1"/>
    <property type="molecule type" value="Genomic_DNA"/>
</dbReference>
<dbReference type="InterPro" id="IPR014718">
    <property type="entry name" value="GH-type_carb-bd"/>
</dbReference>
<dbReference type="GO" id="GO:0003824">
    <property type="term" value="F:catalytic activity"/>
    <property type="evidence" value="ECO:0007669"/>
    <property type="project" value="InterPro"/>
</dbReference>